<proteinExistence type="inferred from homology"/>
<evidence type="ECO:0000256" key="6">
    <source>
        <dbReference type="ARBA" id="ARBA00022448"/>
    </source>
</evidence>
<evidence type="ECO:0000256" key="5">
    <source>
        <dbReference type="ARBA" id="ARBA00017626"/>
    </source>
</evidence>
<dbReference type="InterPro" id="IPR050618">
    <property type="entry name" value="Ubq-SigPath_Reg"/>
</dbReference>
<feature type="compositionally biased region" description="Polar residues" evidence="16">
    <location>
        <begin position="330"/>
        <end position="342"/>
    </location>
</feature>
<dbReference type="FunFam" id="2.60.120.920:FF:000065">
    <property type="entry name" value="Ear1p"/>
    <property type="match status" value="1"/>
</dbReference>
<sequence>MSDYSPGLNGIVIGLLSSFGSAILISCIFLLFYFFRYTASGRIFLDRIGRPGEYDDEQAFAREEAEALETMDDMQRTEYLRAKAFITANPPESAQTDISLSQYLAIQEKGVAAWEFEPELEIANCFVEARTEIEFFDSECTVMSNLPVPKQNEVYYWEAKVFDKPESTLLSIGMATKPYPLFRLPGFHKSSVAYLSSGSRRHNQPFTPTSYGPQIVQGDVIGVGYRPRTGTIFFTRNGKKLEDVAHGLKSQNFFPAVGANGPCVIHVNFGQAGFVFIEANVKKWGLAPMTGSLAPPPPYGSEQGSILLEAGRKDGYTGSHGRGHSYSHSVQTYSRQGHNPSDPSHGRSRSGNFRVLPPTSPGPVRSPTDISLAHLIPTDEGGEASSSAVATAPSGENHHHPATGLGLHETNNPPPPEYSSPAHSDAGDSDSRRSSSDSENAPLIHLSRARGSSSATVRATNSNNRAAAHQGPPSPPIPTYQDAVQQGAGRDRSGSTRSTRAR</sequence>
<feature type="domain" description="B30.2/SPRY" evidence="18">
    <location>
        <begin position="73"/>
        <end position="274"/>
    </location>
</feature>
<evidence type="ECO:0000256" key="13">
    <source>
        <dbReference type="ARBA" id="ARBA00023136"/>
    </source>
</evidence>
<keyword evidence="20" id="KW-1185">Reference proteome</keyword>
<comment type="similarity">
    <text evidence="3">Belongs to the SSH4 family.</text>
</comment>
<dbReference type="GO" id="GO:0005774">
    <property type="term" value="C:vacuolar membrane"/>
    <property type="evidence" value="ECO:0007669"/>
    <property type="project" value="UniProtKB-SubCell"/>
</dbReference>
<keyword evidence="7" id="KW-0926">Vacuole</keyword>
<reference evidence="19" key="1">
    <citation type="submission" date="2023-06" db="EMBL/GenBank/DDBJ databases">
        <title>Genome-scale phylogeny and comparative genomics of the fungal order Sordariales.</title>
        <authorList>
            <consortium name="Lawrence Berkeley National Laboratory"/>
            <person name="Hensen N."/>
            <person name="Bonometti L."/>
            <person name="Westerberg I."/>
            <person name="Brannstrom I.O."/>
            <person name="Guillou S."/>
            <person name="Cros-Aarteil S."/>
            <person name="Calhoun S."/>
            <person name="Haridas S."/>
            <person name="Kuo A."/>
            <person name="Mondo S."/>
            <person name="Pangilinan J."/>
            <person name="Riley R."/>
            <person name="LaButti K."/>
            <person name="Andreopoulos B."/>
            <person name="Lipzen A."/>
            <person name="Chen C."/>
            <person name="Yanf M."/>
            <person name="Daum C."/>
            <person name="Ng V."/>
            <person name="Clum A."/>
            <person name="Steindorff A."/>
            <person name="Ohm R."/>
            <person name="Martin F."/>
            <person name="Silar P."/>
            <person name="Natvig D."/>
            <person name="Lalanne C."/>
            <person name="Gautier V."/>
            <person name="Ament-velasquez S.L."/>
            <person name="Kruys A."/>
            <person name="Hutchinson M.I."/>
            <person name="Powell A.J."/>
            <person name="Barry K."/>
            <person name="Miller A.N."/>
            <person name="Grigoriev I.V."/>
            <person name="Debuchy R."/>
            <person name="Gladieux P."/>
            <person name="Thoren M.H."/>
            <person name="Johannesson H."/>
        </authorList>
    </citation>
    <scope>NUCLEOTIDE SEQUENCE</scope>
    <source>
        <strain evidence="19">SMH3391-2</strain>
    </source>
</reference>
<feature type="transmembrane region" description="Helical" evidence="17">
    <location>
        <begin position="12"/>
        <end position="35"/>
    </location>
</feature>
<evidence type="ECO:0000256" key="7">
    <source>
        <dbReference type="ARBA" id="ARBA00022554"/>
    </source>
</evidence>
<evidence type="ECO:0000256" key="4">
    <source>
        <dbReference type="ARBA" id="ARBA00016528"/>
    </source>
</evidence>
<keyword evidence="8 17" id="KW-0812">Transmembrane</keyword>
<name>A0AA39XMJ0_9PEZI</name>
<evidence type="ECO:0000259" key="18">
    <source>
        <dbReference type="PROSITE" id="PS50188"/>
    </source>
</evidence>
<dbReference type="GO" id="GO:0010008">
    <property type="term" value="C:endosome membrane"/>
    <property type="evidence" value="ECO:0007669"/>
    <property type="project" value="UniProtKB-SubCell"/>
</dbReference>
<dbReference type="InterPro" id="IPR013320">
    <property type="entry name" value="ConA-like_dom_sf"/>
</dbReference>
<keyword evidence="13 17" id="KW-0472">Membrane</keyword>
<evidence type="ECO:0000256" key="11">
    <source>
        <dbReference type="ARBA" id="ARBA00022968"/>
    </source>
</evidence>
<keyword evidence="11" id="KW-0735">Signal-anchor</keyword>
<dbReference type="Pfam" id="PF00622">
    <property type="entry name" value="SPRY"/>
    <property type="match status" value="1"/>
</dbReference>
<evidence type="ECO:0000256" key="9">
    <source>
        <dbReference type="ARBA" id="ARBA00022753"/>
    </source>
</evidence>
<dbReference type="SMART" id="SM00449">
    <property type="entry name" value="SPRY"/>
    <property type="match status" value="1"/>
</dbReference>
<evidence type="ECO:0000256" key="16">
    <source>
        <dbReference type="SAM" id="MobiDB-lite"/>
    </source>
</evidence>
<comment type="subcellular location">
    <subcellularLocation>
        <location evidence="2">Endosome membrane</location>
        <topology evidence="2">Single-pass type II membrane protein</topology>
    </subcellularLocation>
    <subcellularLocation>
        <location evidence="1">Vacuole membrane</location>
        <topology evidence="1">Single-pass type II membrane protein</topology>
    </subcellularLocation>
</comment>
<dbReference type="AlphaFoldDB" id="A0AA39XMJ0"/>
<evidence type="ECO:0000313" key="20">
    <source>
        <dbReference type="Proteomes" id="UP001174934"/>
    </source>
</evidence>
<gene>
    <name evidence="19" type="ORF">B0T17DRAFT_485604</name>
</gene>
<feature type="compositionally biased region" description="Polar residues" evidence="16">
    <location>
        <begin position="450"/>
        <end position="465"/>
    </location>
</feature>
<evidence type="ECO:0000256" key="12">
    <source>
        <dbReference type="ARBA" id="ARBA00022989"/>
    </source>
</evidence>
<evidence type="ECO:0000256" key="3">
    <source>
        <dbReference type="ARBA" id="ARBA00006990"/>
    </source>
</evidence>
<feature type="compositionally biased region" description="Basic and acidic residues" evidence="16">
    <location>
        <begin position="425"/>
        <end position="436"/>
    </location>
</feature>
<evidence type="ECO:0000256" key="15">
    <source>
        <dbReference type="ARBA" id="ARBA00025244"/>
    </source>
</evidence>
<evidence type="ECO:0000256" key="17">
    <source>
        <dbReference type="SAM" id="Phobius"/>
    </source>
</evidence>
<dbReference type="Gene3D" id="2.60.120.920">
    <property type="match status" value="1"/>
</dbReference>
<dbReference type="InterPro" id="IPR001870">
    <property type="entry name" value="B30.2/SPRY"/>
</dbReference>
<dbReference type="InterPro" id="IPR043136">
    <property type="entry name" value="B30.2/SPRY_sf"/>
</dbReference>
<keyword evidence="6" id="KW-0813">Transport</keyword>
<dbReference type="EMBL" id="JAULSR010000001">
    <property type="protein sequence ID" value="KAK0635715.1"/>
    <property type="molecule type" value="Genomic_DNA"/>
</dbReference>
<dbReference type="PANTHER" id="PTHR12864">
    <property type="entry name" value="RAN BINDING PROTEIN 9-RELATED"/>
    <property type="match status" value="1"/>
</dbReference>
<dbReference type="InterPro" id="IPR003877">
    <property type="entry name" value="SPRY_dom"/>
</dbReference>
<keyword evidence="9" id="KW-0967">Endosome</keyword>
<feature type="region of interest" description="Disordered" evidence="16">
    <location>
        <begin position="312"/>
        <end position="502"/>
    </location>
</feature>
<evidence type="ECO:0000256" key="14">
    <source>
        <dbReference type="ARBA" id="ARBA00023180"/>
    </source>
</evidence>
<comment type="function">
    <text evidence="15">Components of the endosome-vacuole trafficking pathway that regulates nutrient transport. May be involved in processes which determine whether plasma membrane proteins are degraded or routed to the plasma membrane.</text>
</comment>
<dbReference type="Proteomes" id="UP001174934">
    <property type="component" value="Unassembled WGS sequence"/>
</dbReference>
<evidence type="ECO:0000256" key="8">
    <source>
        <dbReference type="ARBA" id="ARBA00022692"/>
    </source>
</evidence>
<keyword evidence="14" id="KW-0325">Glycoprotein</keyword>
<evidence type="ECO:0000256" key="2">
    <source>
        <dbReference type="ARBA" id="ARBA00004639"/>
    </source>
</evidence>
<dbReference type="InterPro" id="IPR035780">
    <property type="entry name" value="SPRY_Ssh4-like"/>
</dbReference>
<evidence type="ECO:0000256" key="10">
    <source>
        <dbReference type="ARBA" id="ARBA00022927"/>
    </source>
</evidence>
<keyword evidence="12 17" id="KW-1133">Transmembrane helix</keyword>
<dbReference type="PROSITE" id="PS50188">
    <property type="entry name" value="B302_SPRY"/>
    <property type="match status" value="1"/>
</dbReference>
<comment type="caution">
    <text evidence="19">The sequence shown here is derived from an EMBL/GenBank/DDBJ whole genome shotgun (WGS) entry which is preliminary data.</text>
</comment>
<evidence type="ECO:0000256" key="1">
    <source>
        <dbReference type="ARBA" id="ARBA00004576"/>
    </source>
</evidence>
<accession>A0AA39XMJ0</accession>
<evidence type="ECO:0000313" key="19">
    <source>
        <dbReference type="EMBL" id="KAK0635715.1"/>
    </source>
</evidence>
<organism evidence="19 20">
    <name type="scientific">Bombardia bombarda</name>
    <dbReference type="NCBI Taxonomy" id="252184"/>
    <lineage>
        <taxon>Eukaryota</taxon>
        <taxon>Fungi</taxon>
        <taxon>Dikarya</taxon>
        <taxon>Ascomycota</taxon>
        <taxon>Pezizomycotina</taxon>
        <taxon>Sordariomycetes</taxon>
        <taxon>Sordariomycetidae</taxon>
        <taxon>Sordariales</taxon>
        <taxon>Lasiosphaeriaceae</taxon>
        <taxon>Bombardia</taxon>
    </lineage>
</organism>
<protein>
    <recommendedName>
        <fullName evidence="5">Protein SSH4</fullName>
    </recommendedName>
    <alternativeName>
        <fullName evidence="4">Protein ssh4</fullName>
    </alternativeName>
</protein>
<feature type="compositionally biased region" description="Low complexity" evidence="16">
    <location>
        <begin position="316"/>
        <end position="329"/>
    </location>
</feature>
<keyword evidence="10" id="KW-0653">Protein transport</keyword>
<dbReference type="CDD" id="cd12910">
    <property type="entry name" value="SPRY_SSH4_like"/>
    <property type="match status" value="1"/>
</dbReference>
<dbReference type="SUPFAM" id="SSF49899">
    <property type="entry name" value="Concanavalin A-like lectins/glucanases"/>
    <property type="match status" value="1"/>
</dbReference>
<dbReference type="GO" id="GO:0015031">
    <property type="term" value="P:protein transport"/>
    <property type="evidence" value="ECO:0007669"/>
    <property type="project" value="UniProtKB-KW"/>
</dbReference>